<evidence type="ECO:0000256" key="1">
    <source>
        <dbReference type="SAM" id="MobiDB-lite"/>
    </source>
</evidence>
<comment type="caution">
    <text evidence="4">The sequence shown here is derived from an EMBL/GenBank/DDBJ whole genome shotgun (WGS) entry which is preliminary data.</text>
</comment>
<evidence type="ECO:0000313" key="4">
    <source>
        <dbReference type="EMBL" id="MFC5493068.1"/>
    </source>
</evidence>
<evidence type="ECO:0000259" key="3">
    <source>
        <dbReference type="Pfam" id="PF25302"/>
    </source>
</evidence>
<feature type="region of interest" description="Disordered" evidence="1">
    <location>
        <begin position="87"/>
        <end position="123"/>
    </location>
</feature>
<dbReference type="RefSeq" id="WP_345171824.1">
    <property type="nucleotide sequence ID" value="NZ_BAABFQ010000003.1"/>
</dbReference>
<keyword evidence="2" id="KW-1133">Transmembrane helix</keyword>
<dbReference type="Gene3D" id="2.60.120.260">
    <property type="entry name" value="Galactose-binding domain-like"/>
    <property type="match status" value="1"/>
</dbReference>
<evidence type="ECO:0000256" key="2">
    <source>
        <dbReference type="SAM" id="Phobius"/>
    </source>
</evidence>
<dbReference type="Pfam" id="PF25302">
    <property type="entry name" value="NADase_transloc"/>
    <property type="match status" value="1"/>
</dbReference>
<keyword evidence="2" id="KW-0472">Membrane</keyword>
<feature type="region of interest" description="Disordered" evidence="1">
    <location>
        <begin position="31"/>
        <end position="60"/>
    </location>
</feature>
<feature type="compositionally biased region" description="Low complexity" evidence="1">
    <location>
        <begin position="95"/>
        <end position="119"/>
    </location>
</feature>
<dbReference type="Proteomes" id="UP001595956">
    <property type="component" value="Unassembled WGS sequence"/>
</dbReference>
<name>A0ABW0N029_9ACTN</name>
<dbReference type="NCBIfam" id="NF047619">
    <property type="entry name" value="NADase_discoid"/>
    <property type="match status" value="1"/>
</dbReference>
<organism evidence="4 5">
    <name type="scientific">Nocardioides caricicola</name>
    <dbReference type="NCBI Taxonomy" id="634770"/>
    <lineage>
        <taxon>Bacteria</taxon>
        <taxon>Bacillati</taxon>
        <taxon>Actinomycetota</taxon>
        <taxon>Actinomycetes</taxon>
        <taxon>Propionibacteriales</taxon>
        <taxon>Nocardioidaceae</taxon>
        <taxon>Nocardioides</taxon>
    </lineage>
</organism>
<dbReference type="SUPFAM" id="SSF49785">
    <property type="entry name" value="Galactose-binding domain-like"/>
    <property type="match status" value="1"/>
</dbReference>
<feature type="transmembrane region" description="Helical" evidence="2">
    <location>
        <begin position="64"/>
        <end position="85"/>
    </location>
</feature>
<feature type="domain" description="NAD glycohydrolase translocation F5/8 type C" evidence="3">
    <location>
        <begin position="147"/>
        <end position="277"/>
    </location>
</feature>
<dbReference type="InterPro" id="IPR008979">
    <property type="entry name" value="Galactose-bd-like_sf"/>
</dbReference>
<protein>
    <submittedName>
        <fullName evidence="4">Zinc ribbon domain-containing protein</fullName>
    </submittedName>
</protein>
<sequence>MTYCTSCGHELGVGRFCTNCGHPVDWGGTDTAERPSVANPPPARFPLYADEPEPTPPSRRSGPWVAWLVVGVVLVLVAGVGFWLLTQGDGDDDTTASTPTAAATEEPAPSAEQSETAAPVTQPGELAPDAEVEVPATDPPGQDVSGNPVTFAATNMLDGAFETCWRMPGDGTGEEIVVTLPGATRLRSVGMVNGYAKTAQDARGRELDWYHGNRRVLSAEWVFDDGSSLVQDFDDTTEMQSVDVDVTTTTITIRLLEVSPPGTGPAGRDYTAISELSLVGR</sequence>
<keyword evidence="5" id="KW-1185">Reference proteome</keyword>
<evidence type="ECO:0000313" key="5">
    <source>
        <dbReference type="Proteomes" id="UP001595956"/>
    </source>
</evidence>
<dbReference type="EMBL" id="JBHSMD010000002">
    <property type="protein sequence ID" value="MFC5493068.1"/>
    <property type="molecule type" value="Genomic_DNA"/>
</dbReference>
<gene>
    <name evidence="4" type="ORF">ACFPKY_08150</name>
</gene>
<reference evidence="5" key="1">
    <citation type="journal article" date="2019" name="Int. J. Syst. Evol. Microbiol.">
        <title>The Global Catalogue of Microorganisms (GCM) 10K type strain sequencing project: providing services to taxonomists for standard genome sequencing and annotation.</title>
        <authorList>
            <consortium name="The Broad Institute Genomics Platform"/>
            <consortium name="The Broad Institute Genome Sequencing Center for Infectious Disease"/>
            <person name="Wu L."/>
            <person name="Ma J."/>
        </authorList>
    </citation>
    <scope>NUCLEOTIDE SEQUENCE [LARGE SCALE GENOMIC DNA]</scope>
    <source>
        <strain evidence="5">KACC 13778</strain>
    </source>
</reference>
<accession>A0ABW0N029</accession>
<proteinExistence type="predicted"/>
<keyword evidence="2" id="KW-0812">Transmembrane</keyword>
<dbReference type="InterPro" id="IPR057561">
    <property type="entry name" value="NADase_transloc"/>
</dbReference>